<evidence type="ECO:0000313" key="1">
    <source>
        <dbReference type="EMBL" id="AAQ99131.1"/>
    </source>
</evidence>
<dbReference type="KEGG" id="vg:2943374"/>
<protein>
    <submittedName>
        <fullName evidence="1">Uncharacterized protein</fullName>
    </submittedName>
</protein>
<organismHost>
    <name type="scientific">Neodiprion lecontei</name>
    <name type="common">Redheaded pine sawfly</name>
    <dbReference type="NCBI Taxonomy" id="441921"/>
</organismHost>
<dbReference type="Proteomes" id="UP000008776">
    <property type="component" value="Segment"/>
</dbReference>
<proteinExistence type="predicted"/>
<dbReference type="GeneID" id="2943374"/>
<sequence>MLLIIIIMLLLFVTLMYCMWSSNNSNSLENMDNYIEKIVKITDNGELSWNQEPFMEIIPHWYKATLYNDTSFCNYNVILCDQTLHLEKLIKRLINTTIINNSSIGIFKTHETNARNITLHLLHIDVFANGFVIVRTPTTHINHNDQLYDFSDDNYSFAFVDSADEKLLNKLIGETKSIIVVVKHDEAKLFLQNNGFITQLFDVMVHNCEILLTQIK</sequence>
<reference evidence="1 2" key="1">
    <citation type="journal article" date="2004" name="J. Virol.">
        <title>Sequence and organization of the Neodiprion lecontei nucleopolyhedrovirus genome.</title>
        <authorList>
            <person name="Lauzon H.A.M."/>
            <person name="Lucarotti C.J."/>
            <person name="Krell P.J."/>
            <person name="Feng Q."/>
            <person name="Retnakaran A."/>
            <person name="Arif B.M."/>
        </authorList>
    </citation>
    <scope>NUCLEOTIDE SEQUENCE [LARGE SCALE GENOMIC DNA]</scope>
    <source>
        <strain evidence="2">Canada</strain>
    </source>
</reference>
<accession>Q6JPF3</accession>
<dbReference type="EMBL" id="AY349019">
    <property type="protein sequence ID" value="AAQ99131.1"/>
    <property type="molecule type" value="Genomic_DNA"/>
</dbReference>
<dbReference type="RefSeq" id="YP_025215.1">
    <property type="nucleotide sequence ID" value="NC_005906.1"/>
</dbReference>
<organism evidence="1 2">
    <name type="scientific">Neodiprion lecontei nucleopolyhedrovirus (strain Canada)</name>
    <name type="common">NeleNPV</name>
    <dbReference type="NCBI Taxonomy" id="654906"/>
    <lineage>
        <taxon>Viruses</taxon>
        <taxon>Viruses incertae sedis</taxon>
        <taxon>Naldaviricetes</taxon>
        <taxon>Lefavirales</taxon>
        <taxon>Baculoviridae</taxon>
        <taxon>Gammabaculovirus</taxon>
        <taxon>Gammabaculovirus nelecontei</taxon>
    </lineage>
</organism>
<evidence type="ECO:0000313" key="2">
    <source>
        <dbReference type="Proteomes" id="UP000008776"/>
    </source>
</evidence>
<name>Q6JPF3_NPVNC</name>
<keyword evidence="2" id="KW-1185">Reference proteome</keyword>